<evidence type="ECO:0000313" key="2">
    <source>
        <dbReference type="Proteomes" id="UP000002985"/>
    </source>
</evidence>
<evidence type="ECO:0008006" key="3">
    <source>
        <dbReference type="Google" id="ProtNLM"/>
    </source>
</evidence>
<dbReference type="EMBL" id="BAFH01000002">
    <property type="protein sequence ID" value="GAB61334.1"/>
    <property type="molecule type" value="Genomic_DNA"/>
</dbReference>
<accession>I3IHY9</accession>
<dbReference type="eggNOG" id="COG2026">
    <property type="taxonomic scope" value="Bacteria"/>
</dbReference>
<dbReference type="OrthoDB" id="9805098at2"/>
<evidence type="ECO:0000313" key="1">
    <source>
        <dbReference type="EMBL" id="GAB61334.1"/>
    </source>
</evidence>
<organism evidence="1 2">
    <name type="scientific">Candidatus Jettenia caeni</name>
    <dbReference type="NCBI Taxonomy" id="247490"/>
    <lineage>
        <taxon>Bacteria</taxon>
        <taxon>Pseudomonadati</taxon>
        <taxon>Planctomycetota</taxon>
        <taxon>Candidatus Brocadiia</taxon>
        <taxon>Candidatus Brocadiales</taxon>
        <taxon>Candidatus Brocadiaceae</taxon>
        <taxon>Candidatus Jettenia</taxon>
    </lineage>
</organism>
<keyword evidence="2" id="KW-1185">Reference proteome</keyword>
<dbReference type="AlphaFoldDB" id="I3IHY9"/>
<dbReference type="STRING" id="247490.KSU1_B0477"/>
<dbReference type="InterPro" id="IPR035093">
    <property type="entry name" value="RelE/ParE_toxin_dom_sf"/>
</dbReference>
<name>I3IHY9_9BACT</name>
<gene>
    <name evidence="1" type="ORF">KSU1_B0477</name>
</gene>
<dbReference type="Proteomes" id="UP000002985">
    <property type="component" value="Unassembled WGS sequence"/>
</dbReference>
<sequence length="96" mass="11204">MAWTIAFKKDVFKFLDKQDAKVQERIKESLRTLLACLNKGTMPQSEIDIKRLKGKRKGFMRMRIGKIRLLFKIETSLQKVTIYAINGFVAQSRINI</sequence>
<dbReference type="SUPFAM" id="SSF143011">
    <property type="entry name" value="RelE-like"/>
    <property type="match status" value="1"/>
</dbReference>
<reference evidence="1 2" key="1">
    <citation type="journal article" date="2012" name="FEBS Lett.">
        <title>Anammox organism KSU-1 expresses a NirK-type copper-containing nitrite reductase instead of a NirS-type with cytochrome cd1.</title>
        <authorList>
            <person name="Hira D."/>
            <person name="Toh H."/>
            <person name="Migita C.T."/>
            <person name="Okubo H."/>
            <person name="Nishiyama T."/>
            <person name="Hattori M."/>
            <person name="Furukawa K."/>
            <person name="Fujii T."/>
        </authorList>
    </citation>
    <scope>NUCLEOTIDE SEQUENCE [LARGE SCALE GENOMIC DNA]</scope>
</reference>
<comment type="caution">
    <text evidence="1">The sequence shown here is derived from an EMBL/GenBank/DDBJ whole genome shotgun (WGS) entry which is preliminary data.</text>
</comment>
<dbReference type="Gene3D" id="3.30.2310.20">
    <property type="entry name" value="RelE-like"/>
    <property type="match status" value="1"/>
</dbReference>
<protein>
    <recommendedName>
        <fullName evidence="3">Plasmid stabilization system protein</fullName>
    </recommendedName>
</protein>
<proteinExistence type="predicted"/>